<gene>
    <name evidence="2" type="ORF">Tci_930738</name>
</gene>
<accession>A0A699XGC4</accession>
<comment type="caution">
    <text evidence="2">The sequence shown here is derived from an EMBL/GenBank/DDBJ whole genome shotgun (WGS) entry which is preliminary data.</text>
</comment>
<evidence type="ECO:0000256" key="1">
    <source>
        <dbReference type="SAM" id="MobiDB-lite"/>
    </source>
</evidence>
<feature type="compositionally biased region" description="Acidic residues" evidence="1">
    <location>
        <begin position="14"/>
        <end position="25"/>
    </location>
</feature>
<sequence>MVAQASKVAGEAADPLDVDSDPDIH</sequence>
<feature type="non-terminal residue" evidence="2">
    <location>
        <position position="25"/>
    </location>
</feature>
<dbReference type="AlphaFoldDB" id="A0A699XGC4"/>
<proteinExistence type="predicted"/>
<evidence type="ECO:0000313" key="2">
    <source>
        <dbReference type="EMBL" id="GFD58769.1"/>
    </source>
</evidence>
<dbReference type="EMBL" id="BKCJ011857241">
    <property type="protein sequence ID" value="GFD58769.1"/>
    <property type="molecule type" value="Genomic_DNA"/>
</dbReference>
<reference evidence="2" key="1">
    <citation type="journal article" date="2019" name="Sci. Rep.">
        <title>Draft genome of Tanacetum cinerariifolium, the natural source of mosquito coil.</title>
        <authorList>
            <person name="Yamashiro T."/>
            <person name="Shiraishi A."/>
            <person name="Satake H."/>
            <person name="Nakayama K."/>
        </authorList>
    </citation>
    <scope>NUCLEOTIDE SEQUENCE</scope>
</reference>
<name>A0A699XGC4_TANCI</name>
<organism evidence="2">
    <name type="scientific">Tanacetum cinerariifolium</name>
    <name type="common">Dalmatian daisy</name>
    <name type="synonym">Chrysanthemum cinerariifolium</name>
    <dbReference type="NCBI Taxonomy" id="118510"/>
    <lineage>
        <taxon>Eukaryota</taxon>
        <taxon>Viridiplantae</taxon>
        <taxon>Streptophyta</taxon>
        <taxon>Embryophyta</taxon>
        <taxon>Tracheophyta</taxon>
        <taxon>Spermatophyta</taxon>
        <taxon>Magnoliopsida</taxon>
        <taxon>eudicotyledons</taxon>
        <taxon>Gunneridae</taxon>
        <taxon>Pentapetalae</taxon>
        <taxon>asterids</taxon>
        <taxon>campanulids</taxon>
        <taxon>Asterales</taxon>
        <taxon>Asteraceae</taxon>
        <taxon>Asteroideae</taxon>
        <taxon>Anthemideae</taxon>
        <taxon>Anthemidinae</taxon>
        <taxon>Tanacetum</taxon>
    </lineage>
</organism>
<feature type="region of interest" description="Disordered" evidence="1">
    <location>
        <begin position="1"/>
        <end position="25"/>
    </location>
</feature>
<protein>
    <submittedName>
        <fullName evidence="2">Uncharacterized protein</fullName>
    </submittedName>
</protein>